<dbReference type="InterPro" id="IPR020904">
    <property type="entry name" value="Sc_DH/Rdtase_CS"/>
</dbReference>
<reference evidence="4" key="2">
    <citation type="submission" date="2020-09" db="EMBL/GenBank/DDBJ databases">
        <authorList>
            <consortium name="NCBI Pathogen Detection Project"/>
        </authorList>
    </citation>
    <scope>NUCLEOTIDE SEQUENCE</scope>
    <source>
        <strain evidence="4">O50</strain>
    </source>
</reference>
<evidence type="ECO:0000313" key="4">
    <source>
        <dbReference type="EMBL" id="HAT3898873.1"/>
    </source>
</evidence>
<comment type="caution">
    <text evidence="4">The sequence shown here is derived from an EMBL/GenBank/DDBJ whole genome shotgun (WGS) entry which is preliminary data.</text>
</comment>
<evidence type="ECO:0000256" key="1">
    <source>
        <dbReference type="ARBA" id="ARBA00006484"/>
    </source>
</evidence>
<sequence length="251" mass="27844">MKYTLITGASSGIGKALSYKFASRGYNLILTARREDELQKLKQDIESRYAVQVITKPCDLAQEGQAEHLYRQLADFDLVMLINNAGFGDFSMPWDIDLAKATRMLDLNVKALTTLSLLYTRDYADREATLINVSSVGGYSLFDIAVTYCATKFFVAAFTEGLAQNLRDQGKKMRAKVIAPGPTQSEFVVHSSDNGGISGDGLFAEESFITAEKLADYTWQLFDSDSTVGIVNTDRQLMLKSPVYPYINVPH</sequence>
<dbReference type="PRINTS" id="PR00081">
    <property type="entry name" value="GDHRDH"/>
</dbReference>
<evidence type="ECO:0000256" key="2">
    <source>
        <dbReference type="ARBA" id="ARBA00023002"/>
    </source>
</evidence>
<dbReference type="PROSITE" id="PS00061">
    <property type="entry name" value="ADH_SHORT"/>
    <property type="match status" value="1"/>
</dbReference>
<reference evidence="4" key="1">
    <citation type="journal article" date="2018" name="Genome Biol.">
        <title>SKESA: strategic k-mer extension for scrupulous assemblies.</title>
        <authorList>
            <person name="Souvorov A."/>
            <person name="Agarwala R."/>
            <person name="Lipman D.J."/>
        </authorList>
    </citation>
    <scope>NUCLEOTIDE SEQUENCE</scope>
    <source>
        <strain evidence="4">O50</strain>
    </source>
</reference>
<dbReference type="AlphaFoldDB" id="A0A243TS55"/>
<accession>A0A243TS55</accession>
<dbReference type="RefSeq" id="WP_048219103.1">
    <property type="nucleotide sequence ID" value="NZ_CABDWZ010000001.1"/>
</dbReference>
<dbReference type="Proteomes" id="UP000855471">
    <property type="component" value="Unassembled WGS sequence"/>
</dbReference>
<keyword evidence="2" id="KW-0560">Oxidoreductase</keyword>
<dbReference type="InterPro" id="IPR036291">
    <property type="entry name" value="NAD(P)-bd_dom_sf"/>
</dbReference>
<evidence type="ECO:0000256" key="3">
    <source>
        <dbReference type="RuleBase" id="RU000363"/>
    </source>
</evidence>
<dbReference type="InterPro" id="IPR002347">
    <property type="entry name" value="SDR_fam"/>
</dbReference>
<dbReference type="EMBL" id="DACSXJ010000021">
    <property type="protein sequence ID" value="HAT3898873.1"/>
    <property type="molecule type" value="Genomic_DNA"/>
</dbReference>
<dbReference type="Gene3D" id="3.40.50.720">
    <property type="entry name" value="NAD(P)-binding Rossmann-like Domain"/>
    <property type="match status" value="1"/>
</dbReference>
<protein>
    <submittedName>
        <fullName evidence="4">SDR family NAD(P)-dependent oxidoreductase</fullName>
    </submittedName>
</protein>
<dbReference type="GO" id="GO:0016491">
    <property type="term" value="F:oxidoreductase activity"/>
    <property type="evidence" value="ECO:0007669"/>
    <property type="project" value="UniProtKB-KW"/>
</dbReference>
<dbReference type="Pfam" id="PF00106">
    <property type="entry name" value="adh_short"/>
    <property type="match status" value="1"/>
</dbReference>
<dbReference type="PRINTS" id="PR00080">
    <property type="entry name" value="SDRFAMILY"/>
</dbReference>
<dbReference type="PANTHER" id="PTHR42901">
    <property type="entry name" value="ALCOHOL DEHYDROGENASE"/>
    <property type="match status" value="1"/>
</dbReference>
<comment type="similarity">
    <text evidence="1 3">Belongs to the short-chain dehydrogenases/reductases (SDR) family.</text>
</comment>
<name>A0A243TS55_CITFR</name>
<organism evidence="4">
    <name type="scientific">Citrobacter freundii</name>
    <dbReference type="NCBI Taxonomy" id="546"/>
    <lineage>
        <taxon>Bacteria</taxon>
        <taxon>Pseudomonadati</taxon>
        <taxon>Pseudomonadota</taxon>
        <taxon>Gammaproteobacteria</taxon>
        <taxon>Enterobacterales</taxon>
        <taxon>Enterobacteriaceae</taxon>
        <taxon>Citrobacter</taxon>
        <taxon>Citrobacter freundii complex</taxon>
    </lineage>
</organism>
<dbReference type="PANTHER" id="PTHR42901:SF1">
    <property type="entry name" value="ALCOHOL DEHYDROGENASE"/>
    <property type="match status" value="1"/>
</dbReference>
<proteinExistence type="inferred from homology"/>
<gene>
    <name evidence="4" type="ORF">I9Y29_003328</name>
</gene>
<dbReference type="SUPFAM" id="SSF51735">
    <property type="entry name" value="NAD(P)-binding Rossmann-fold domains"/>
    <property type="match status" value="1"/>
</dbReference>